<dbReference type="EMBL" id="JACGWN010000004">
    <property type="protein sequence ID" value="KAL0453811.1"/>
    <property type="molecule type" value="Genomic_DNA"/>
</dbReference>
<sequence length="57" mass="6222">VGGCHCGSALGWCVWGWRVGFYDWWFDGFECGAVREISCVDGGREGGVGYFFDGMSS</sequence>
<comment type="caution">
    <text evidence="1">The sequence shown here is derived from an EMBL/GenBank/DDBJ whole genome shotgun (WGS) entry which is preliminary data.</text>
</comment>
<evidence type="ECO:0000313" key="1">
    <source>
        <dbReference type="EMBL" id="KAL0453811.1"/>
    </source>
</evidence>
<gene>
    <name evidence="1" type="ORF">Slati_1359200</name>
</gene>
<organism evidence="1">
    <name type="scientific">Sesamum latifolium</name>
    <dbReference type="NCBI Taxonomy" id="2727402"/>
    <lineage>
        <taxon>Eukaryota</taxon>
        <taxon>Viridiplantae</taxon>
        <taxon>Streptophyta</taxon>
        <taxon>Embryophyta</taxon>
        <taxon>Tracheophyta</taxon>
        <taxon>Spermatophyta</taxon>
        <taxon>Magnoliopsida</taxon>
        <taxon>eudicotyledons</taxon>
        <taxon>Gunneridae</taxon>
        <taxon>Pentapetalae</taxon>
        <taxon>asterids</taxon>
        <taxon>lamiids</taxon>
        <taxon>Lamiales</taxon>
        <taxon>Pedaliaceae</taxon>
        <taxon>Sesamum</taxon>
    </lineage>
</organism>
<reference evidence="1" key="1">
    <citation type="submission" date="2020-06" db="EMBL/GenBank/DDBJ databases">
        <authorList>
            <person name="Li T."/>
            <person name="Hu X."/>
            <person name="Zhang T."/>
            <person name="Song X."/>
            <person name="Zhang H."/>
            <person name="Dai N."/>
            <person name="Sheng W."/>
            <person name="Hou X."/>
            <person name="Wei L."/>
        </authorList>
    </citation>
    <scope>NUCLEOTIDE SEQUENCE</scope>
    <source>
        <strain evidence="1">KEN1</strain>
        <tissue evidence="1">Leaf</tissue>
    </source>
</reference>
<name>A0AAW2XM86_9LAMI</name>
<dbReference type="AlphaFoldDB" id="A0AAW2XM86"/>
<protein>
    <submittedName>
        <fullName evidence="1">Uncharacterized protein</fullName>
    </submittedName>
</protein>
<reference evidence="1" key="2">
    <citation type="journal article" date="2024" name="Plant">
        <title>Genomic evolution and insights into agronomic trait innovations of Sesamum species.</title>
        <authorList>
            <person name="Miao H."/>
            <person name="Wang L."/>
            <person name="Qu L."/>
            <person name="Liu H."/>
            <person name="Sun Y."/>
            <person name="Le M."/>
            <person name="Wang Q."/>
            <person name="Wei S."/>
            <person name="Zheng Y."/>
            <person name="Lin W."/>
            <person name="Duan Y."/>
            <person name="Cao H."/>
            <person name="Xiong S."/>
            <person name="Wang X."/>
            <person name="Wei L."/>
            <person name="Li C."/>
            <person name="Ma Q."/>
            <person name="Ju M."/>
            <person name="Zhao R."/>
            <person name="Li G."/>
            <person name="Mu C."/>
            <person name="Tian Q."/>
            <person name="Mei H."/>
            <person name="Zhang T."/>
            <person name="Gao T."/>
            <person name="Zhang H."/>
        </authorList>
    </citation>
    <scope>NUCLEOTIDE SEQUENCE</scope>
    <source>
        <strain evidence="1">KEN1</strain>
    </source>
</reference>
<proteinExistence type="predicted"/>
<feature type="non-terminal residue" evidence="1">
    <location>
        <position position="1"/>
    </location>
</feature>
<accession>A0AAW2XM86</accession>